<keyword evidence="3" id="KW-1185">Reference proteome</keyword>
<keyword evidence="1" id="KW-0812">Transmembrane</keyword>
<sequence>MGMLILSTDLVRTFVAIVVHNTFALTIYTVIAVKAIRALLYIRLCRRRSAFDMFSLHSRIGRTKVSTTTLAIVIVMFLIAVILWTLHVVNFVVEATMTLVDDSDTPIDIKLANAKSSILGRLVVTDLLYAYMCLLGDSVIIWRVYAFWDKARNDGSSFSPGRCSAGPRSRRFC</sequence>
<dbReference type="Proteomes" id="UP001063166">
    <property type="component" value="Unassembled WGS sequence"/>
</dbReference>
<organism evidence="2 3">
    <name type="scientific">Lyophyllum shimeji</name>
    <name type="common">Hon-shimeji</name>
    <name type="synonym">Tricholoma shimeji</name>
    <dbReference type="NCBI Taxonomy" id="47721"/>
    <lineage>
        <taxon>Eukaryota</taxon>
        <taxon>Fungi</taxon>
        <taxon>Dikarya</taxon>
        <taxon>Basidiomycota</taxon>
        <taxon>Agaricomycotina</taxon>
        <taxon>Agaricomycetes</taxon>
        <taxon>Agaricomycetidae</taxon>
        <taxon>Agaricales</taxon>
        <taxon>Tricholomatineae</taxon>
        <taxon>Lyophyllaceae</taxon>
        <taxon>Lyophyllum</taxon>
    </lineage>
</organism>
<feature type="transmembrane region" description="Helical" evidence="1">
    <location>
        <begin position="65"/>
        <end position="86"/>
    </location>
</feature>
<keyword evidence="1" id="KW-0472">Membrane</keyword>
<dbReference type="EMBL" id="BRPK01000011">
    <property type="protein sequence ID" value="GLB42118.1"/>
    <property type="molecule type" value="Genomic_DNA"/>
</dbReference>
<feature type="transmembrane region" description="Helical" evidence="1">
    <location>
        <begin position="128"/>
        <end position="148"/>
    </location>
</feature>
<comment type="caution">
    <text evidence="2">The sequence shown here is derived from an EMBL/GenBank/DDBJ whole genome shotgun (WGS) entry which is preliminary data.</text>
</comment>
<protein>
    <submittedName>
        <fullName evidence="2">Uncharacterized protein</fullName>
    </submittedName>
</protein>
<dbReference type="OrthoDB" id="3248740at2759"/>
<evidence type="ECO:0000313" key="3">
    <source>
        <dbReference type="Proteomes" id="UP001063166"/>
    </source>
</evidence>
<accession>A0A9P3PU80</accession>
<reference evidence="2" key="1">
    <citation type="submission" date="2022-07" db="EMBL/GenBank/DDBJ databases">
        <title>The genome of Lyophyllum shimeji provides insight into the initial evolution of ectomycorrhizal fungal genome.</title>
        <authorList>
            <person name="Kobayashi Y."/>
            <person name="Shibata T."/>
            <person name="Hirakawa H."/>
            <person name="Shigenobu S."/>
            <person name="Nishiyama T."/>
            <person name="Yamada A."/>
            <person name="Hasebe M."/>
            <person name="Kawaguchi M."/>
        </authorList>
    </citation>
    <scope>NUCLEOTIDE SEQUENCE</scope>
    <source>
        <strain evidence="2">AT787</strain>
    </source>
</reference>
<evidence type="ECO:0000256" key="1">
    <source>
        <dbReference type="SAM" id="Phobius"/>
    </source>
</evidence>
<name>A0A9P3PU80_LYOSH</name>
<keyword evidence="1" id="KW-1133">Transmembrane helix</keyword>
<proteinExistence type="predicted"/>
<dbReference type="AlphaFoldDB" id="A0A9P3PU80"/>
<gene>
    <name evidence="2" type="ORF">LshimejAT787_1101330</name>
</gene>
<evidence type="ECO:0000313" key="2">
    <source>
        <dbReference type="EMBL" id="GLB42118.1"/>
    </source>
</evidence>